<dbReference type="AlphaFoldDB" id="A0A3L8R455"/>
<comment type="caution">
    <text evidence="3">The sequence shown here is derived from an EMBL/GenBank/DDBJ whole genome shotgun (WGS) entry which is preliminary data.</text>
</comment>
<evidence type="ECO:0008006" key="5">
    <source>
        <dbReference type="Google" id="ProtNLM"/>
    </source>
</evidence>
<feature type="region of interest" description="Disordered" evidence="1">
    <location>
        <begin position="1"/>
        <end position="23"/>
    </location>
</feature>
<keyword evidence="2" id="KW-0472">Membrane</keyword>
<organism evidence="3 4">
    <name type="scientific">Streptomyces rapamycinicus (strain ATCC 29253 / DSM 41530 / NRRL 5491 / AYB-994)</name>
    <name type="common">Streptomyces hygroscopicus (strain ATCC 29253)</name>
    <dbReference type="NCBI Taxonomy" id="1343740"/>
    <lineage>
        <taxon>Bacteria</taxon>
        <taxon>Bacillati</taxon>
        <taxon>Actinomycetota</taxon>
        <taxon>Actinomycetes</taxon>
        <taxon>Kitasatosporales</taxon>
        <taxon>Streptomycetaceae</taxon>
        <taxon>Streptomyces</taxon>
        <taxon>Streptomyces violaceusniger group</taxon>
    </lineage>
</organism>
<evidence type="ECO:0000313" key="3">
    <source>
        <dbReference type="EMBL" id="RLV74565.1"/>
    </source>
</evidence>
<protein>
    <recommendedName>
        <fullName evidence="5">Secreted protein</fullName>
    </recommendedName>
</protein>
<reference evidence="3 4" key="1">
    <citation type="journal article" date="2018" name="J. Biol. Chem.">
        <title>Discovery of the actinoplanic acid pathway in Streptomyces rapamycinicus reveals a genetically conserved synergism with rapamycin.</title>
        <authorList>
            <person name="Mrak P."/>
            <person name="Krastel P."/>
            <person name="Pivk Lukancic P."/>
            <person name="Tao J."/>
            <person name="Pistorius D."/>
            <person name="Moore C.M."/>
        </authorList>
    </citation>
    <scope>NUCLEOTIDE SEQUENCE [LARGE SCALE GENOMIC DNA]</scope>
    <source>
        <strain evidence="3 4">NRRL 5491</strain>
    </source>
</reference>
<feature type="transmembrane region" description="Helical" evidence="2">
    <location>
        <begin position="32"/>
        <end position="51"/>
    </location>
</feature>
<accession>A0A3L8R455</accession>
<keyword evidence="2" id="KW-0812">Transmembrane</keyword>
<dbReference type="RefSeq" id="WP_243146380.1">
    <property type="nucleotide sequence ID" value="NC_022785.1"/>
</dbReference>
<name>A0A3L8R455_STRRN</name>
<feature type="compositionally biased region" description="Gly residues" evidence="1">
    <location>
        <begin position="69"/>
        <end position="83"/>
    </location>
</feature>
<proteinExistence type="predicted"/>
<evidence type="ECO:0000256" key="1">
    <source>
        <dbReference type="SAM" id="MobiDB-lite"/>
    </source>
</evidence>
<feature type="region of interest" description="Disordered" evidence="1">
    <location>
        <begin position="56"/>
        <end position="91"/>
    </location>
</feature>
<evidence type="ECO:0000256" key="2">
    <source>
        <dbReference type="SAM" id="Phobius"/>
    </source>
</evidence>
<keyword evidence="2" id="KW-1133">Transmembrane helix</keyword>
<dbReference type="Proteomes" id="UP000281594">
    <property type="component" value="Unassembled WGS sequence"/>
</dbReference>
<dbReference type="EMBL" id="QYCY01000002">
    <property type="protein sequence ID" value="RLV74565.1"/>
    <property type="molecule type" value="Genomic_DNA"/>
</dbReference>
<evidence type="ECO:0000313" key="4">
    <source>
        <dbReference type="Proteomes" id="UP000281594"/>
    </source>
</evidence>
<sequence>MPLPDTASPPRPAPVGAEPRGARLRRALPPPALTGFLVLLVVLMATSYAVGRAAGPVAPGIHRNVPQDGGAGGMDTHGMGPLGHGVWKGAR</sequence>
<feature type="compositionally biased region" description="Pro residues" evidence="1">
    <location>
        <begin position="1"/>
        <end position="13"/>
    </location>
</feature>
<gene>
    <name evidence="3" type="ORF">D3C57_135105</name>
</gene>